<accession>A0A0F7SEE3</accession>
<keyword evidence="1" id="KW-0472">Membrane</keyword>
<evidence type="ECO:0000256" key="1">
    <source>
        <dbReference type="SAM" id="Phobius"/>
    </source>
</evidence>
<keyword evidence="1" id="KW-1133">Transmembrane helix</keyword>
<dbReference type="PANTHER" id="PTHR12309">
    <property type="entry name" value="SEC61 GAMMA SUBUNIT"/>
    <property type="match status" value="1"/>
</dbReference>
<dbReference type="AlphaFoldDB" id="A0A0F7SEE3"/>
<name>A0A0F7SEE3_PHARH</name>
<dbReference type="InterPro" id="IPR023391">
    <property type="entry name" value="Prot_translocase_SecE_dom_sf"/>
</dbReference>
<proteinExistence type="predicted"/>
<dbReference type="SUPFAM" id="SSF103456">
    <property type="entry name" value="Preprotein translocase SecE subunit"/>
    <property type="match status" value="1"/>
</dbReference>
<dbReference type="EMBL" id="LN483167">
    <property type="protein sequence ID" value="CDZ96681.1"/>
    <property type="molecule type" value="Genomic_DNA"/>
</dbReference>
<keyword evidence="1" id="KW-0812">Transmembrane</keyword>
<protein>
    <submittedName>
        <fullName evidence="2">Preprotein translocase, gamma subunit</fullName>
    </submittedName>
</protein>
<evidence type="ECO:0000313" key="2">
    <source>
        <dbReference type="EMBL" id="CDZ96681.1"/>
    </source>
</evidence>
<dbReference type="Gene3D" id="1.20.5.820">
    <property type="entry name" value="Preprotein translocase SecE subunit"/>
    <property type="match status" value="1"/>
</dbReference>
<feature type="transmembrane region" description="Helical" evidence="1">
    <location>
        <begin position="76"/>
        <end position="94"/>
    </location>
</feature>
<sequence length="101" mass="11511">MAEATEKIKEIVELPQNFIKEGSQFLNRCVKPTEKGTSPSIHSTSFFADEEVSRLLTTPFCLSLWLIRSLTEYSQICRAVAMGFFIMGFIGYFVKLIHIPM</sequence>
<reference evidence="2" key="1">
    <citation type="submission" date="2014-08" db="EMBL/GenBank/DDBJ databases">
        <authorList>
            <person name="Sharma Rahul"/>
            <person name="Thines Marco"/>
        </authorList>
    </citation>
    <scope>NUCLEOTIDE SEQUENCE</scope>
</reference>
<organism evidence="2">
    <name type="scientific">Phaffia rhodozyma</name>
    <name type="common">Yeast</name>
    <name type="synonym">Xanthophyllomyces dendrorhous</name>
    <dbReference type="NCBI Taxonomy" id="264483"/>
    <lineage>
        <taxon>Eukaryota</taxon>
        <taxon>Fungi</taxon>
        <taxon>Dikarya</taxon>
        <taxon>Basidiomycota</taxon>
        <taxon>Agaricomycotina</taxon>
        <taxon>Tremellomycetes</taxon>
        <taxon>Cystofilobasidiales</taxon>
        <taxon>Mrakiaceae</taxon>
        <taxon>Phaffia</taxon>
    </lineage>
</organism>